<sequence>MGATRIGCASWSIPRQEADAFPAAGSHLERYARVFNCVEINSSFYRPHQRKTYERWAATVADDFLFSVKLPRTITHEARLAGCDELLARFADEVDGLGTKLGCLLVQMAPSHAFDHAIASAFFHALRARFSCLLACEGRHPSWFEASAGDLLREQNIIRVIADPPAGSTGPYKPTTEASYIRLHGSPRIYYSAYSEERLSKIAAFIREHGQSWCIFDNTAAGAAVPNALALQHAFANRR</sequence>
<dbReference type="PANTHER" id="PTHR30348">
    <property type="entry name" value="UNCHARACTERIZED PROTEIN YECE"/>
    <property type="match status" value="1"/>
</dbReference>
<name>A0A7W5B855_9BURK</name>
<gene>
    <name evidence="1" type="ORF">FHS03_001319</name>
</gene>
<dbReference type="InterPro" id="IPR036520">
    <property type="entry name" value="UPF0759_sf"/>
</dbReference>
<dbReference type="Pfam" id="PF01904">
    <property type="entry name" value="DUF72"/>
    <property type="match status" value="1"/>
</dbReference>
<comment type="caution">
    <text evidence="1">The sequence shown here is derived from an EMBL/GenBank/DDBJ whole genome shotgun (WGS) entry which is preliminary data.</text>
</comment>
<reference evidence="1 2" key="1">
    <citation type="submission" date="2020-08" db="EMBL/GenBank/DDBJ databases">
        <title>Genomic Encyclopedia of Type Strains, Phase III (KMG-III): the genomes of soil and plant-associated and newly described type strains.</title>
        <authorList>
            <person name="Whitman W."/>
        </authorList>
    </citation>
    <scope>NUCLEOTIDE SEQUENCE [LARGE SCALE GENOMIC DNA]</scope>
    <source>
        <strain evidence="1 2">CECT 8897</strain>
    </source>
</reference>
<dbReference type="Proteomes" id="UP000541535">
    <property type="component" value="Unassembled WGS sequence"/>
</dbReference>
<dbReference type="PANTHER" id="PTHR30348:SF14">
    <property type="entry name" value="BLR8050 PROTEIN"/>
    <property type="match status" value="1"/>
</dbReference>
<dbReference type="EMBL" id="JACHXD010000003">
    <property type="protein sequence ID" value="MBB3118288.1"/>
    <property type="molecule type" value="Genomic_DNA"/>
</dbReference>
<protein>
    <submittedName>
        <fullName evidence="1">Uncharacterized protein YecE (DUF72 family)</fullName>
    </submittedName>
</protein>
<accession>A0A7W5B855</accession>
<dbReference type="Gene3D" id="3.20.20.410">
    <property type="entry name" value="Protein of unknown function UPF0759"/>
    <property type="match status" value="1"/>
</dbReference>
<dbReference type="InterPro" id="IPR002763">
    <property type="entry name" value="DUF72"/>
</dbReference>
<dbReference type="RefSeq" id="WP_183440225.1">
    <property type="nucleotide sequence ID" value="NZ_JACHXD010000003.1"/>
</dbReference>
<dbReference type="AlphaFoldDB" id="A0A7W5B855"/>
<organism evidence="1 2">
    <name type="scientific">Pseudoduganella violacea</name>
    <dbReference type="NCBI Taxonomy" id="1715466"/>
    <lineage>
        <taxon>Bacteria</taxon>
        <taxon>Pseudomonadati</taxon>
        <taxon>Pseudomonadota</taxon>
        <taxon>Betaproteobacteria</taxon>
        <taxon>Burkholderiales</taxon>
        <taxon>Oxalobacteraceae</taxon>
        <taxon>Telluria group</taxon>
        <taxon>Pseudoduganella</taxon>
    </lineage>
</organism>
<keyword evidence="2" id="KW-1185">Reference proteome</keyword>
<dbReference type="SUPFAM" id="SSF117396">
    <property type="entry name" value="TM1631-like"/>
    <property type="match status" value="1"/>
</dbReference>
<evidence type="ECO:0000313" key="1">
    <source>
        <dbReference type="EMBL" id="MBB3118288.1"/>
    </source>
</evidence>
<evidence type="ECO:0000313" key="2">
    <source>
        <dbReference type="Proteomes" id="UP000541535"/>
    </source>
</evidence>
<proteinExistence type="predicted"/>